<dbReference type="EMBL" id="BONY01000101">
    <property type="protein sequence ID" value="GIH10640.1"/>
    <property type="molecule type" value="Genomic_DNA"/>
</dbReference>
<keyword evidence="1" id="KW-1133">Transmembrane helix</keyword>
<comment type="caution">
    <text evidence="2">The sequence shown here is derived from an EMBL/GenBank/DDBJ whole genome shotgun (WGS) entry which is preliminary data.</text>
</comment>
<dbReference type="InterPro" id="IPR007795">
    <property type="entry name" value="T7SS_EccB"/>
</dbReference>
<organism evidence="2 3">
    <name type="scientific">Rhizocola hellebori</name>
    <dbReference type="NCBI Taxonomy" id="1392758"/>
    <lineage>
        <taxon>Bacteria</taxon>
        <taxon>Bacillati</taxon>
        <taxon>Actinomycetota</taxon>
        <taxon>Actinomycetes</taxon>
        <taxon>Micromonosporales</taxon>
        <taxon>Micromonosporaceae</taxon>
        <taxon>Rhizocola</taxon>
    </lineage>
</organism>
<keyword evidence="1" id="KW-0472">Membrane</keyword>
<reference evidence="2" key="1">
    <citation type="submission" date="2021-01" db="EMBL/GenBank/DDBJ databases">
        <title>Whole genome shotgun sequence of Rhizocola hellebori NBRC 109834.</title>
        <authorList>
            <person name="Komaki H."/>
            <person name="Tamura T."/>
        </authorList>
    </citation>
    <scope>NUCLEOTIDE SEQUENCE</scope>
    <source>
        <strain evidence="2">NBRC 109834</strain>
    </source>
</reference>
<proteinExistence type="predicted"/>
<dbReference type="Pfam" id="PF05108">
    <property type="entry name" value="T7SS_ESX1_EccB"/>
    <property type="match status" value="1"/>
</dbReference>
<keyword evidence="3" id="KW-1185">Reference proteome</keyword>
<dbReference type="AlphaFoldDB" id="A0A8J3QJ34"/>
<protein>
    <submittedName>
        <fullName evidence="2">Uncharacterized protein</fullName>
    </submittedName>
</protein>
<dbReference type="Proteomes" id="UP000612899">
    <property type="component" value="Unassembled WGS sequence"/>
</dbReference>
<evidence type="ECO:0000256" key="1">
    <source>
        <dbReference type="SAM" id="Phobius"/>
    </source>
</evidence>
<name>A0A8J3QJ34_9ACTN</name>
<keyword evidence="1" id="KW-0812">Transmembrane</keyword>
<gene>
    <name evidence="2" type="ORF">Rhe02_87070</name>
</gene>
<evidence type="ECO:0000313" key="3">
    <source>
        <dbReference type="Proteomes" id="UP000612899"/>
    </source>
</evidence>
<accession>A0A8J3QJ34</accession>
<sequence>MHAHRFTIRRIQASLITGEPDAHEVPLSRAGGALIGGALLVALILAGMFIFGQVKKDRCRAAPSPSCVAPAQQ</sequence>
<evidence type="ECO:0000313" key="2">
    <source>
        <dbReference type="EMBL" id="GIH10640.1"/>
    </source>
</evidence>
<feature type="transmembrane region" description="Helical" evidence="1">
    <location>
        <begin position="30"/>
        <end position="51"/>
    </location>
</feature>